<evidence type="ECO:0000256" key="5">
    <source>
        <dbReference type="ARBA" id="ARBA00022787"/>
    </source>
</evidence>
<evidence type="ECO:0000313" key="15">
    <source>
        <dbReference type="Proteomes" id="UP000644660"/>
    </source>
</evidence>
<keyword evidence="2" id="KW-0597">Phosphoprotein</keyword>
<dbReference type="PANTHER" id="PTHR46208:SF1">
    <property type="entry name" value="MITOCHONDRIAL IMPORT RECEPTOR SUBUNIT TOM70"/>
    <property type="match status" value="1"/>
</dbReference>
<dbReference type="SUPFAM" id="SSF48452">
    <property type="entry name" value="TPR-like"/>
    <property type="match status" value="2"/>
</dbReference>
<evidence type="ECO:0000256" key="12">
    <source>
        <dbReference type="SAM" id="MobiDB-lite"/>
    </source>
</evidence>
<evidence type="ECO:0000256" key="6">
    <source>
        <dbReference type="ARBA" id="ARBA00022803"/>
    </source>
</evidence>
<dbReference type="PANTHER" id="PTHR46208">
    <property type="entry name" value="MITOCHONDRIAL IMPORT RECEPTOR SUBUNIT TOM70"/>
    <property type="match status" value="1"/>
</dbReference>
<keyword evidence="8" id="KW-0496">Mitochondrion</keyword>
<evidence type="ECO:0000256" key="13">
    <source>
        <dbReference type="SAM" id="Phobius"/>
    </source>
</evidence>
<feature type="repeat" description="TPR" evidence="11">
    <location>
        <begin position="390"/>
        <end position="423"/>
    </location>
</feature>
<name>A0A8H2VEQ6_9SACH</name>
<evidence type="ECO:0000256" key="10">
    <source>
        <dbReference type="ARBA" id="ARBA00038030"/>
    </source>
</evidence>
<evidence type="ECO:0000256" key="9">
    <source>
        <dbReference type="ARBA" id="ARBA00023136"/>
    </source>
</evidence>
<sequence length="610" mass="68769">MDGFVKRNRTAIVAAIATIAAGSAAVGAYYYYKQLQDEVAARGGSPDSDLTAGSTSSKSKSNKKNKKKNKKKAKSHDYPILTNGEPDLEQIMALSSEKKDTIATLLKDKGNEFFKAQNMQEALKYYNHALKLKQDPVYYSNISACYVTLNDQEKVIEFTTKALELRSDYSKALLRRASAYEALERYSDAMFDLSVLSLNNDYSGASIEPMLERNLNKQAMRVLKEKLSISDDDEAAVPVIAQQLPSNTAMASFFGIFKPETTFDNYDENNENDKLLKNGLTELYSATNEGYLKAEKDFDIAAKGFVELYETDKTNEIVKNKLAIALEYVGIFKFLKNDLVGAQENIKKAINLHPRVNSYIYMALTMADKGDTQDYFTYFDKALELDPNCSATYYHRGQLYFITQKYDLARADFVKSKESDENNIFPYIQLACLEYRESNFEGCKEHFDIARQKFPIAPEVPTFFAEILADKGDFEEATKQYEIARKLEKQQSTIRVGIAPLVGKATVISRQPSIENFKEASVLFEEACKLDPRSEQAKVGLAQLKLQEEDVDNAITLFEEAADLARTIEEKLQATTFAEAAKVQKRIRADPVVRAKVEEALAQYRAQGHM</sequence>
<dbReference type="Pfam" id="PF13432">
    <property type="entry name" value="TPR_16"/>
    <property type="match status" value="1"/>
</dbReference>
<dbReference type="InterPro" id="IPR011990">
    <property type="entry name" value="TPR-like_helical_dom_sf"/>
</dbReference>
<evidence type="ECO:0000256" key="4">
    <source>
        <dbReference type="ARBA" id="ARBA00022737"/>
    </source>
</evidence>
<evidence type="ECO:0000256" key="1">
    <source>
        <dbReference type="ARBA" id="ARBA00004572"/>
    </source>
</evidence>
<dbReference type="InterPro" id="IPR019734">
    <property type="entry name" value="TPR_rpt"/>
</dbReference>
<evidence type="ECO:0000256" key="7">
    <source>
        <dbReference type="ARBA" id="ARBA00022989"/>
    </source>
</evidence>
<comment type="subcellular location">
    <subcellularLocation>
        <location evidence="1">Mitochondrion outer membrane</location>
        <topology evidence="1">Single-pass membrane protein</topology>
    </subcellularLocation>
</comment>
<protein>
    <submittedName>
        <fullName evidence="14">Similar to Saccharomyces cerevisiae YHR117W TOM71 Mitochondrial outer membrane protein with similarity to Tom70p</fullName>
    </submittedName>
</protein>
<dbReference type="GO" id="GO:0006626">
    <property type="term" value="P:protein targeting to mitochondrion"/>
    <property type="evidence" value="ECO:0007669"/>
    <property type="project" value="UniProtKB-ARBA"/>
</dbReference>
<dbReference type="AlphaFoldDB" id="A0A8H2VEQ6"/>
<dbReference type="Proteomes" id="UP000644660">
    <property type="component" value="Unassembled WGS sequence"/>
</dbReference>
<dbReference type="GO" id="GO:0005741">
    <property type="term" value="C:mitochondrial outer membrane"/>
    <property type="evidence" value="ECO:0007669"/>
    <property type="project" value="UniProtKB-SubCell"/>
</dbReference>
<keyword evidence="15" id="KW-1185">Reference proteome</keyword>
<dbReference type="FunFam" id="1.25.40.10:FF:000374">
    <property type="entry name" value="Mitochondrial proteins import receptor"/>
    <property type="match status" value="1"/>
</dbReference>
<keyword evidence="9 13" id="KW-0472">Membrane</keyword>
<keyword evidence="5" id="KW-1000">Mitochondrion outer membrane</keyword>
<dbReference type="Pfam" id="PF13181">
    <property type="entry name" value="TPR_8"/>
    <property type="match status" value="2"/>
</dbReference>
<proteinExistence type="inferred from homology"/>
<dbReference type="PROSITE" id="PS50005">
    <property type="entry name" value="TPR"/>
    <property type="match status" value="3"/>
</dbReference>
<dbReference type="SMART" id="SM00028">
    <property type="entry name" value="TPR"/>
    <property type="match status" value="8"/>
</dbReference>
<accession>A0A8H2VEQ6</accession>
<dbReference type="GO" id="GO:0045039">
    <property type="term" value="P:protein insertion into mitochondrial inner membrane"/>
    <property type="evidence" value="ECO:0007669"/>
    <property type="project" value="TreeGrafter"/>
</dbReference>
<keyword evidence="6 11" id="KW-0802">TPR repeat</keyword>
<comment type="similarity">
    <text evidence="10">Belongs to the Tom70 family.</text>
</comment>
<evidence type="ECO:0000256" key="2">
    <source>
        <dbReference type="ARBA" id="ARBA00022553"/>
    </source>
</evidence>
<feature type="transmembrane region" description="Helical" evidence="13">
    <location>
        <begin position="12"/>
        <end position="32"/>
    </location>
</feature>
<keyword evidence="3 13" id="KW-0812">Transmembrane</keyword>
<dbReference type="FunFam" id="1.25.40.10:FF:000357">
    <property type="entry name" value="Mitochondrial proteins import receptor"/>
    <property type="match status" value="1"/>
</dbReference>
<dbReference type="GO" id="GO:0008320">
    <property type="term" value="F:protein transmembrane transporter activity"/>
    <property type="evidence" value="ECO:0007669"/>
    <property type="project" value="TreeGrafter"/>
</dbReference>
<dbReference type="OrthoDB" id="2942533at2759"/>
<evidence type="ECO:0000256" key="8">
    <source>
        <dbReference type="ARBA" id="ARBA00023128"/>
    </source>
</evidence>
<dbReference type="GeneID" id="64857197"/>
<dbReference type="SUPFAM" id="SSF81901">
    <property type="entry name" value="HCP-like"/>
    <property type="match status" value="1"/>
</dbReference>
<feature type="region of interest" description="Disordered" evidence="12">
    <location>
        <begin position="42"/>
        <end position="83"/>
    </location>
</feature>
<organism evidence="14 15">
    <name type="scientific">Maudiozyma barnettii</name>
    <dbReference type="NCBI Taxonomy" id="61262"/>
    <lineage>
        <taxon>Eukaryota</taxon>
        <taxon>Fungi</taxon>
        <taxon>Dikarya</taxon>
        <taxon>Ascomycota</taxon>
        <taxon>Saccharomycotina</taxon>
        <taxon>Saccharomycetes</taxon>
        <taxon>Saccharomycetales</taxon>
        <taxon>Saccharomycetaceae</taxon>
        <taxon>Maudiozyma</taxon>
    </lineage>
</organism>
<reference evidence="14 15" key="1">
    <citation type="submission" date="2020-05" db="EMBL/GenBank/DDBJ databases">
        <authorList>
            <person name="Casaregola S."/>
            <person name="Devillers H."/>
            <person name="Grondin C."/>
        </authorList>
    </citation>
    <scope>NUCLEOTIDE SEQUENCE [LARGE SCALE GENOMIC DNA]</scope>
    <source>
        <strain evidence="14 15">CLIB 1767</strain>
    </source>
</reference>
<keyword evidence="4" id="KW-0677">Repeat</keyword>
<feature type="repeat" description="TPR" evidence="11">
    <location>
        <begin position="103"/>
        <end position="136"/>
    </location>
</feature>
<feature type="repeat" description="TPR" evidence="11">
    <location>
        <begin position="356"/>
        <end position="389"/>
    </location>
</feature>
<dbReference type="EMBL" id="CAEFZW010000004">
    <property type="protein sequence ID" value="CAB4254210.1"/>
    <property type="molecule type" value="Genomic_DNA"/>
</dbReference>
<evidence type="ECO:0000256" key="11">
    <source>
        <dbReference type="PROSITE-ProRule" id="PRU00339"/>
    </source>
</evidence>
<evidence type="ECO:0000256" key="3">
    <source>
        <dbReference type="ARBA" id="ARBA00022692"/>
    </source>
</evidence>
<dbReference type="GO" id="GO:0030943">
    <property type="term" value="F:mitochondrion targeting sequence binding"/>
    <property type="evidence" value="ECO:0007669"/>
    <property type="project" value="TreeGrafter"/>
</dbReference>
<feature type="compositionally biased region" description="Basic residues" evidence="12">
    <location>
        <begin position="60"/>
        <end position="74"/>
    </location>
</feature>
<dbReference type="Gene3D" id="1.25.40.10">
    <property type="entry name" value="Tetratricopeptide repeat domain"/>
    <property type="match status" value="2"/>
</dbReference>
<comment type="caution">
    <text evidence="14">The sequence shown here is derived from an EMBL/GenBank/DDBJ whole genome shotgun (WGS) entry which is preliminary data.</text>
</comment>
<dbReference type="RefSeq" id="XP_041406054.1">
    <property type="nucleotide sequence ID" value="XM_041550120.1"/>
</dbReference>
<keyword evidence="7 13" id="KW-1133">Transmembrane helix</keyword>
<gene>
    <name evidence="14" type="ORF">KABA2_04S01100</name>
</gene>
<dbReference type="GO" id="GO:0030150">
    <property type="term" value="P:protein import into mitochondrial matrix"/>
    <property type="evidence" value="ECO:0007669"/>
    <property type="project" value="TreeGrafter"/>
</dbReference>
<evidence type="ECO:0000313" key="14">
    <source>
        <dbReference type="EMBL" id="CAB4254210.1"/>
    </source>
</evidence>